<gene>
    <name evidence="2" type="ORF">GCM10009844_08230</name>
</gene>
<comment type="caution">
    <text evidence="2">The sequence shown here is derived from an EMBL/GenBank/DDBJ whole genome shotgun (WGS) entry which is preliminary data.</text>
</comment>
<dbReference type="EMBL" id="BAAAQR010000002">
    <property type="protein sequence ID" value="GAA2139456.1"/>
    <property type="molecule type" value="Genomic_DNA"/>
</dbReference>
<keyword evidence="3" id="KW-1185">Reference proteome</keyword>
<evidence type="ECO:0000313" key="3">
    <source>
        <dbReference type="Proteomes" id="UP001501771"/>
    </source>
</evidence>
<reference evidence="2 3" key="1">
    <citation type="journal article" date="2019" name="Int. J. Syst. Evol. Microbiol.">
        <title>The Global Catalogue of Microorganisms (GCM) 10K type strain sequencing project: providing services to taxonomists for standard genome sequencing and annotation.</title>
        <authorList>
            <consortium name="The Broad Institute Genomics Platform"/>
            <consortium name="The Broad Institute Genome Sequencing Center for Infectious Disease"/>
            <person name="Wu L."/>
            <person name="Ma J."/>
        </authorList>
    </citation>
    <scope>NUCLEOTIDE SEQUENCE [LARGE SCALE GENOMIC DNA]</scope>
    <source>
        <strain evidence="2 3">JCM 16022</strain>
    </source>
</reference>
<dbReference type="RefSeq" id="WP_344148028.1">
    <property type="nucleotide sequence ID" value="NZ_BAAAQR010000002.1"/>
</dbReference>
<dbReference type="InterPro" id="IPR012495">
    <property type="entry name" value="TadE-like_dom"/>
</dbReference>
<dbReference type="InterPro" id="IPR049790">
    <property type="entry name" value="Rv3655c/TadE"/>
</dbReference>
<organism evidence="2 3">
    <name type="scientific">Nocardioides koreensis</name>
    <dbReference type="NCBI Taxonomy" id="433651"/>
    <lineage>
        <taxon>Bacteria</taxon>
        <taxon>Bacillati</taxon>
        <taxon>Actinomycetota</taxon>
        <taxon>Actinomycetes</taxon>
        <taxon>Propionibacteriales</taxon>
        <taxon>Nocardioidaceae</taxon>
        <taxon>Nocardioides</taxon>
    </lineage>
</organism>
<evidence type="ECO:0000259" key="1">
    <source>
        <dbReference type="Pfam" id="PF07811"/>
    </source>
</evidence>
<sequence length="120" mass="11690">MRSSRDDSGAATAELAMALPLLLAVTVGLVWLLSVAAAQLRVVDAARESARAAARGDGTQEAVARGLEVAPPGSSITLTTAGGRVTAAAAGSVSGPGGLFGFLPAVTLHAEAVAAAEPVS</sequence>
<proteinExistence type="predicted"/>
<name>A0ABN2ZBH4_9ACTN</name>
<protein>
    <recommendedName>
        <fullName evidence="1">TadE-like domain-containing protein</fullName>
    </recommendedName>
</protein>
<evidence type="ECO:0000313" key="2">
    <source>
        <dbReference type="EMBL" id="GAA2139456.1"/>
    </source>
</evidence>
<accession>A0ABN2ZBH4</accession>
<feature type="domain" description="TadE-like" evidence="1">
    <location>
        <begin position="9"/>
        <end position="51"/>
    </location>
</feature>
<dbReference type="NCBIfam" id="NF041390">
    <property type="entry name" value="TadE_Rv3655c"/>
    <property type="match status" value="1"/>
</dbReference>
<dbReference type="Pfam" id="PF07811">
    <property type="entry name" value="TadE"/>
    <property type="match status" value="1"/>
</dbReference>
<dbReference type="Proteomes" id="UP001501771">
    <property type="component" value="Unassembled WGS sequence"/>
</dbReference>